<dbReference type="PANTHER" id="PTHR45228">
    <property type="entry name" value="CYCLIC DI-GMP PHOSPHODIESTERASE TM_0186-RELATED"/>
    <property type="match status" value="1"/>
</dbReference>
<evidence type="ECO:0000256" key="1">
    <source>
        <dbReference type="PROSITE-ProRule" id="PRU00169"/>
    </source>
</evidence>
<protein>
    <submittedName>
        <fullName evidence="4">Cyclic di-GMP phosphodiesterase response regulator RpfG</fullName>
        <ecNumber evidence="4">3.1.4.52</ecNumber>
    </submittedName>
</protein>
<feature type="domain" description="HD-GYP" evidence="3">
    <location>
        <begin position="130"/>
        <end position="340"/>
    </location>
</feature>
<dbReference type="CDD" id="cd00077">
    <property type="entry name" value="HDc"/>
    <property type="match status" value="1"/>
</dbReference>
<keyword evidence="5" id="KW-1185">Reference proteome</keyword>
<dbReference type="SUPFAM" id="SSF109604">
    <property type="entry name" value="HD-domain/PDEase-like"/>
    <property type="match status" value="1"/>
</dbReference>
<dbReference type="Proteomes" id="UP000318017">
    <property type="component" value="Chromosome"/>
</dbReference>
<dbReference type="EC" id="3.1.4.52" evidence="4"/>
<sequence length="366" mass="40813">MHQQNDQRATVLVVDDDICCSELLCGVLREMGVHTISAQSGAEAYELICQGECRIVISDWQMPEMTGIELCEKVRRRQLGDYVYFMLLTSLHGRTNLVRGLQAGADDFITKPFDPYELHVRLRVAERIVSLENRGLIVFSLAKLAESRDPETGAHLERMREYSRVLAQYLATQPKYEHIIDADFIRAIYLTSPLHDIGKVGIPDNILLKPGRLTSEEFEIMKQHTTIGCNTLDAAYAACPSAEYLRLARDIANSHHEKYDGSGYPNGLKGTEIPLCGRIVALADVYDALTTKRVYKDAFSHEAAKKIIIEGLGSHFDPDVVDAFLHKEDRFIQIKNCLDGEDPLPVNAIPVPMSVSPPVAMAGLST</sequence>
<dbReference type="Pfam" id="PF13487">
    <property type="entry name" value="HD_5"/>
    <property type="match status" value="1"/>
</dbReference>
<evidence type="ECO:0000313" key="5">
    <source>
        <dbReference type="Proteomes" id="UP000318017"/>
    </source>
</evidence>
<name>A0A518G8W1_9BACT</name>
<dbReference type="PROSITE" id="PS50110">
    <property type="entry name" value="RESPONSE_REGULATORY"/>
    <property type="match status" value="1"/>
</dbReference>
<dbReference type="GO" id="GO:0071111">
    <property type="term" value="F:cyclic-guanylate-specific phosphodiesterase activity"/>
    <property type="evidence" value="ECO:0007669"/>
    <property type="project" value="UniProtKB-EC"/>
</dbReference>
<dbReference type="AlphaFoldDB" id="A0A518G8W1"/>
<dbReference type="GO" id="GO:0000160">
    <property type="term" value="P:phosphorelay signal transduction system"/>
    <property type="evidence" value="ECO:0007669"/>
    <property type="project" value="InterPro"/>
</dbReference>
<dbReference type="InterPro" id="IPR001789">
    <property type="entry name" value="Sig_transdc_resp-reg_receiver"/>
</dbReference>
<dbReference type="KEGG" id="ahel:Q31a_33660"/>
<proteinExistence type="predicted"/>
<dbReference type="EMBL" id="CP036298">
    <property type="protein sequence ID" value="QDV25044.1"/>
    <property type="molecule type" value="Genomic_DNA"/>
</dbReference>
<dbReference type="PROSITE" id="PS51832">
    <property type="entry name" value="HD_GYP"/>
    <property type="match status" value="1"/>
</dbReference>
<dbReference type="SUPFAM" id="SSF52172">
    <property type="entry name" value="CheY-like"/>
    <property type="match status" value="1"/>
</dbReference>
<dbReference type="Gene3D" id="1.10.3210.10">
    <property type="entry name" value="Hypothetical protein af1432"/>
    <property type="match status" value="1"/>
</dbReference>
<reference evidence="4 5" key="1">
    <citation type="submission" date="2019-02" db="EMBL/GenBank/DDBJ databases">
        <title>Deep-cultivation of Planctomycetes and their phenomic and genomic characterization uncovers novel biology.</title>
        <authorList>
            <person name="Wiegand S."/>
            <person name="Jogler M."/>
            <person name="Boedeker C."/>
            <person name="Pinto D."/>
            <person name="Vollmers J."/>
            <person name="Rivas-Marin E."/>
            <person name="Kohn T."/>
            <person name="Peeters S.H."/>
            <person name="Heuer A."/>
            <person name="Rast P."/>
            <person name="Oberbeckmann S."/>
            <person name="Bunk B."/>
            <person name="Jeske O."/>
            <person name="Meyerdierks A."/>
            <person name="Storesund J.E."/>
            <person name="Kallscheuer N."/>
            <person name="Luecker S."/>
            <person name="Lage O.M."/>
            <person name="Pohl T."/>
            <person name="Merkel B.J."/>
            <person name="Hornburger P."/>
            <person name="Mueller R.-W."/>
            <person name="Bruemmer F."/>
            <person name="Labrenz M."/>
            <person name="Spormann A.M."/>
            <person name="Op den Camp H."/>
            <person name="Overmann J."/>
            <person name="Amann R."/>
            <person name="Jetten M.S.M."/>
            <person name="Mascher T."/>
            <person name="Medema M.H."/>
            <person name="Devos D.P."/>
            <person name="Kaster A.-K."/>
            <person name="Ovreas L."/>
            <person name="Rohde M."/>
            <person name="Galperin M.Y."/>
            <person name="Jogler C."/>
        </authorList>
    </citation>
    <scope>NUCLEOTIDE SEQUENCE [LARGE SCALE GENOMIC DNA]</scope>
    <source>
        <strain evidence="4 5">Q31a</strain>
    </source>
</reference>
<feature type="modified residue" description="4-aspartylphosphate" evidence="1">
    <location>
        <position position="59"/>
    </location>
</feature>
<feature type="domain" description="Response regulatory" evidence="2">
    <location>
        <begin position="10"/>
        <end position="126"/>
    </location>
</feature>
<dbReference type="InterPro" id="IPR037522">
    <property type="entry name" value="HD_GYP_dom"/>
</dbReference>
<dbReference type="RefSeq" id="WP_231690776.1">
    <property type="nucleotide sequence ID" value="NZ_CP036298.1"/>
</dbReference>
<keyword evidence="1" id="KW-0597">Phosphoprotein</keyword>
<accession>A0A518G8W1</accession>
<dbReference type="InterPro" id="IPR003607">
    <property type="entry name" value="HD/PDEase_dom"/>
</dbReference>
<dbReference type="Pfam" id="PF00072">
    <property type="entry name" value="Response_reg"/>
    <property type="match status" value="1"/>
</dbReference>
<dbReference type="SMART" id="SM00471">
    <property type="entry name" value="HDc"/>
    <property type="match status" value="1"/>
</dbReference>
<organism evidence="4 5">
    <name type="scientific">Aureliella helgolandensis</name>
    <dbReference type="NCBI Taxonomy" id="2527968"/>
    <lineage>
        <taxon>Bacteria</taxon>
        <taxon>Pseudomonadati</taxon>
        <taxon>Planctomycetota</taxon>
        <taxon>Planctomycetia</taxon>
        <taxon>Pirellulales</taxon>
        <taxon>Pirellulaceae</taxon>
        <taxon>Aureliella</taxon>
    </lineage>
</organism>
<evidence type="ECO:0000259" key="3">
    <source>
        <dbReference type="PROSITE" id="PS51832"/>
    </source>
</evidence>
<evidence type="ECO:0000259" key="2">
    <source>
        <dbReference type="PROSITE" id="PS50110"/>
    </source>
</evidence>
<evidence type="ECO:0000313" key="4">
    <source>
        <dbReference type="EMBL" id="QDV25044.1"/>
    </source>
</evidence>
<dbReference type="SMART" id="SM00448">
    <property type="entry name" value="REC"/>
    <property type="match status" value="1"/>
</dbReference>
<dbReference type="InterPro" id="IPR011006">
    <property type="entry name" value="CheY-like_superfamily"/>
</dbReference>
<dbReference type="InterPro" id="IPR052020">
    <property type="entry name" value="Cyclic_di-GMP/3'3'-cGAMP_PDE"/>
</dbReference>
<gene>
    <name evidence="4" type="primary">rpfG_5</name>
    <name evidence="4" type="ORF">Q31a_33660</name>
</gene>
<dbReference type="Gene3D" id="3.40.50.2300">
    <property type="match status" value="1"/>
</dbReference>
<keyword evidence="4" id="KW-0378">Hydrolase</keyword>
<dbReference type="PANTHER" id="PTHR45228:SF5">
    <property type="entry name" value="CYCLIC DI-GMP PHOSPHODIESTERASE VC_1348-RELATED"/>
    <property type="match status" value="1"/>
</dbReference>